<dbReference type="InterPro" id="IPR016088">
    <property type="entry name" value="Chalcone_isomerase_3-sand"/>
</dbReference>
<proteinExistence type="predicted"/>
<sequence length="272" mass="30092">MAHFLPRLNLIGSQRIRRVFPQLLSGLGLVGGVVSVSVFGTRTANFDANPTSTATATSAFSIEAATQTPVPNQIGGKELVGFGVRHVTLLRFNVYVAALYADAASLNAIKKSQHWRQNYSPAKLLNGDEDSFYMKDFVRRPNAELTLSIEPVRATTGPHLRQGFTRFLNGRVAKDIKDGAFANEADQRAAEDAVKELEAKFPSGNIPKNARMFFTKTAKGELRVEYEDRELAVIKSKWLSERFFEGYLAHEKPISEDFRKSVADGLNSLSSH</sequence>
<keyword evidence="3" id="KW-1185">Reference proteome</keyword>
<dbReference type="OrthoDB" id="18193at2759"/>
<evidence type="ECO:0000313" key="2">
    <source>
        <dbReference type="EMBL" id="ORY48096.1"/>
    </source>
</evidence>
<dbReference type="Proteomes" id="UP000193642">
    <property type="component" value="Unassembled WGS sequence"/>
</dbReference>
<comment type="caution">
    <text evidence="2">The sequence shown here is derived from an EMBL/GenBank/DDBJ whole genome shotgun (WGS) entry which is preliminary data.</text>
</comment>
<dbReference type="InterPro" id="IPR036298">
    <property type="entry name" value="Chalcone_isomerase_sf"/>
</dbReference>
<reference evidence="2 3" key="1">
    <citation type="submission" date="2016-07" db="EMBL/GenBank/DDBJ databases">
        <title>Pervasive Adenine N6-methylation of Active Genes in Fungi.</title>
        <authorList>
            <consortium name="DOE Joint Genome Institute"/>
            <person name="Mondo S.J."/>
            <person name="Dannebaum R.O."/>
            <person name="Kuo R.C."/>
            <person name="Labutti K."/>
            <person name="Haridas S."/>
            <person name="Kuo A."/>
            <person name="Salamov A."/>
            <person name="Ahrendt S.R."/>
            <person name="Lipzen A."/>
            <person name="Sullivan W."/>
            <person name="Andreopoulos W.B."/>
            <person name="Clum A."/>
            <person name="Lindquist E."/>
            <person name="Daum C."/>
            <person name="Ramamoorthy G.K."/>
            <person name="Gryganskyi A."/>
            <person name="Culley D."/>
            <person name="Magnuson J.K."/>
            <person name="James T.Y."/>
            <person name="O'Malley M.A."/>
            <person name="Stajich J.E."/>
            <person name="Spatafora J.W."/>
            <person name="Visel A."/>
            <person name="Grigoriev I.V."/>
        </authorList>
    </citation>
    <scope>NUCLEOTIDE SEQUENCE [LARGE SCALE GENOMIC DNA]</scope>
    <source>
        <strain evidence="2 3">JEL800</strain>
    </source>
</reference>
<dbReference type="SUPFAM" id="SSF54626">
    <property type="entry name" value="Chalcone isomerase"/>
    <property type="match status" value="1"/>
</dbReference>
<evidence type="ECO:0000313" key="3">
    <source>
        <dbReference type="Proteomes" id="UP000193642"/>
    </source>
</evidence>
<dbReference type="Pfam" id="PF16035">
    <property type="entry name" value="Chalcone_2"/>
    <property type="match status" value="1"/>
</dbReference>
<dbReference type="STRING" id="329046.A0A1Y2CME0"/>
<protein>
    <recommendedName>
        <fullName evidence="1">Chalcone isomerase domain-containing protein</fullName>
    </recommendedName>
</protein>
<feature type="non-terminal residue" evidence="2">
    <location>
        <position position="272"/>
    </location>
</feature>
<dbReference type="PANTHER" id="PTHR47284:SF3">
    <property type="entry name" value="FATTY-ACID-BINDING PROTEIN 2"/>
    <property type="match status" value="1"/>
</dbReference>
<dbReference type="PANTHER" id="PTHR47284">
    <property type="entry name" value="FATTY-ACID-BINDING PROTEIN 2"/>
    <property type="match status" value="1"/>
</dbReference>
<dbReference type="GO" id="GO:0016872">
    <property type="term" value="F:intramolecular lyase activity"/>
    <property type="evidence" value="ECO:0007669"/>
    <property type="project" value="InterPro"/>
</dbReference>
<evidence type="ECO:0000259" key="1">
    <source>
        <dbReference type="Pfam" id="PF16035"/>
    </source>
</evidence>
<gene>
    <name evidence="2" type="ORF">BCR33DRAFT_714530</name>
</gene>
<dbReference type="Gene3D" id="3.50.70.10">
    <property type="match status" value="1"/>
</dbReference>
<dbReference type="AlphaFoldDB" id="A0A1Y2CME0"/>
<organism evidence="2 3">
    <name type="scientific">Rhizoclosmatium globosum</name>
    <dbReference type="NCBI Taxonomy" id="329046"/>
    <lineage>
        <taxon>Eukaryota</taxon>
        <taxon>Fungi</taxon>
        <taxon>Fungi incertae sedis</taxon>
        <taxon>Chytridiomycota</taxon>
        <taxon>Chytridiomycota incertae sedis</taxon>
        <taxon>Chytridiomycetes</taxon>
        <taxon>Chytridiales</taxon>
        <taxon>Chytriomycetaceae</taxon>
        <taxon>Rhizoclosmatium</taxon>
    </lineage>
</organism>
<accession>A0A1Y2CME0</accession>
<feature type="domain" description="Chalcone isomerase" evidence="1">
    <location>
        <begin position="78"/>
        <end position="263"/>
    </location>
</feature>
<dbReference type="EMBL" id="MCGO01000012">
    <property type="protein sequence ID" value="ORY48096.1"/>
    <property type="molecule type" value="Genomic_DNA"/>
</dbReference>
<dbReference type="InterPro" id="IPR016087">
    <property type="entry name" value="Chalcone_isomerase"/>
</dbReference>
<name>A0A1Y2CME0_9FUNG</name>